<feature type="region of interest" description="Disordered" evidence="1">
    <location>
        <begin position="39"/>
        <end position="64"/>
    </location>
</feature>
<dbReference type="Proteomes" id="UP000287972">
    <property type="component" value="Unassembled WGS sequence"/>
</dbReference>
<organism evidence="2 3">
    <name type="scientific">Fusarium floridanum</name>
    <dbReference type="NCBI Taxonomy" id="1325733"/>
    <lineage>
        <taxon>Eukaryota</taxon>
        <taxon>Fungi</taxon>
        <taxon>Dikarya</taxon>
        <taxon>Ascomycota</taxon>
        <taxon>Pezizomycotina</taxon>
        <taxon>Sordariomycetes</taxon>
        <taxon>Hypocreomycetidae</taxon>
        <taxon>Hypocreales</taxon>
        <taxon>Nectriaceae</taxon>
        <taxon>Fusarium</taxon>
        <taxon>Fusarium solani species complex</taxon>
    </lineage>
</organism>
<evidence type="ECO:0000256" key="1">
    <source>
        <dbReference type="SAM" id="MobiDB-lite"/>
    </source>
</evidence>
<accession>A0A428NQB4</accession>
<evidence type="ECO:0000313" key="3">
    <source>
        <dbReference type="Proteomes" id="UP000287972"/>
    </source>
</evidence>
<proteinExistence type="predicted"/>
<name>A0A428NQB4_9HYPO</name>
<reference evidence="2 3" key="1">
    <citation type="submission" date="2017-06" db="EMBL/GenBank/DDBJ databases">
        <title>Comparative genomic analysis of Ambrosia Fusariam Clade fungi.</title>
        <authorList>
            <person name="Stajich J.E."/>
            <person name="Carrillo J."/>
            <person name="Kijimoto T."/>
            <person name="Eskalen A."/>
            <person name="O'Donnell K."/>
            <person name="Kasson M."/>
        </authorList>
    </citation>
    <scope>NUCLEOTIDE SEQUENCE [LARGE SCALE GENOMIC DNA]</scope>
    <source>
        <strain evidence="2 3">NRRL62606</strain>
    </source>
</reference>
<evidence type="ECO:0000313" key="2">
    <source>
        <dbReference type="EMBL" id="RSL42947.1"/>
    </source>
</evidence>
<comment type="caution">
    <text evidence="2">The sequence shown here is derived from an EMBL/GenBank/DDBJ whole genome shotgun (WGS) entry which is preliminary data.</text>
</comment>
<feature type="region of interest" description="Disordered" evidence="1">
    <location>
        <begin position="81"/>
        <end position="124"/>
    </location>
</feature>
<dbReference type="EMBL" id="NKCL01001145">
    <property type="protein sequence ID" value="RSL42947.1"/>
    <property type="molecule type" value="Genomic_DNA"/>
</dbReference>
<protein>
    <submittedName>
        <fullName evidence="2">Uncharacterized protein</fullName>
    </submittedName>
</protein>
<gene>
    <name evidence="2" type="ORF">CEP51_016420</name>
</gene>
<keyword evidence="3" id="KW-1185">Reference proteome</keyword>
<sequence length="149" mass="16230">MLAYNPIPASPEEMSQTLLHDSEVYLNTSRDDAILEARTSSPAAGYHPNHNKSKTSATRATGPAMMKDSVVASVAGYLDLTPRSVSHPKKGRGLPKASLSATKSSSDKKTLEEEDTMRRMRQGGYSWADIQAPFPIVPKARSKSNTRLK</sequence>
<dbReference type="AlphaFoldDB" id="A0A428NQB4"/>